<organism evidence="1 2">
    <name type="scientific">Hygrophoropsis aurantiaca</name>
    <dbReference type="NCBI Taxonomy" id="72124"/>
    <lineage>
        <taxon>Eukaryota</taxon>
        <taxon>Fungi</taxon>
        <taxon>Dikarya</taxon>
        <taxon>Basidiomycota</taxon>
        <taxon>Agaricomycotina</taxon>
        <taxon>Agaricomycetes</taxon>
        <taxon>Agaricomycetidae</taxon>
        <taxon>Boletales</taxon>
        <taxon>Coniophorineae</taxon>
        <taxon>Hygrophoropsidaceae</taxon>
        <taxon>Hygrophoropsis</taxon>
    </lineage>
</organism>
<protein>
    <submittedName>
        <fullName evidence="1">Uncharacterized protein</fullName>
    </submittedName>
</protein>
<gene>
    <name evidence="1" type="ORF">BJ138DRAFT_539785</name>
</gene>
<evidence type="ECO:0000313" key="1">
    <source>
        <dbReference type="EMBL" id="KAH7913863.1"/>
    </source>
</evidence>
<keyword evidence="2" id="KW-1185">Reference proteome</keyword>
<dbReference type="EMBL" id="MU267623">
    <property type="protein sequence ID" value="KAH7913863.1"/>
    <property type="molecule type" value="Genomic_DNA"/>
</dbReference>
<reference evidence="1" key="1">
    <citation type="journal article" date="2021" name="New Phytol.">
        <title>Evolutionary innovations through gain and loss of genes in the ectomycorrhizal Boletales.</title>
        <authorList>
            <person name="Wu G."/>
            <person name="Miyauchi S."/>
            <person name="Morin E."/>
            <person name="Kuo A."/>
            <person name="Drula E."/>
            <person name="Varga T."/>
            <person name="Kohler A."/>
            <person name="Feng B."/>
            <person name="Cao Y."/>
            <person name="Lipzen A."/>
            <person name="Daum C."/>
            <person name="Hundley H."/>
            <person name="Pangilinan J."/>
            <person name="Johnson J."/>
            <person name="Barry K."/>
            <person name="LaButti K."/>
            <person name="Ng V."/>
            <person name="Ahrendt S."/>
            <person name="Min B."/>
            <person name="Choi I.G."/>
            <person name="Park H."/>
            <person name="Plett J.M."/>
            <person name="Magnuson J."/>
            <person name="Spatafora J.W."/>
            <person name="Nagy L.G."/>
            <person name="Henrissat B."/>
            <person name="Grigoriev I.V."/>
            <person name="Yang Z.L."/>
            <person name="Xu J."/>
            <person name="Martin F.M."/>
        </authorList>
    </citation>
    <scope>NUCLEOTIDE SEQUENCE</scope>
    <source>
        <strain evidence="1">ATCC 28755</strain>
    </source>
</reference>
<proteinExistence type="predicted"/>
<dbReference type="Proteomes" id="UP000790377">
    <property type="component" value="Unassembled WGS sequence"/>
</dbReference>
<sequence>MMWYMVLIFDLYKMDFRSPCKHDLGLPVPPAVRNPHVSRLGDGRRIGYDEQCHIRVTTRLRNDCLPSIWSAYGRLQLDSIFPVHVDCLLMHSESVIQRHDYDGHASRSHNIRNHLRDLFLFCCASPVQELRSPDPHSGHITLTALAVTCRTFRDPALAVRWRRLYGVRPLIHLFPGDIWLSYDPDGDQDDEALEFTRLPSEEEWIRFESYTSRIREIKICPRAFDEFDFGQPGNNRAATCPSLPPSLATLP</sequence>
<accession>A0ACB8ALI0</accession>
<evidence type="ECO:0000313" key="2">
    <source>
        <dbReference type="Proteomes" id="UP000790377"/>
    </source>
</evidence>
<comment type="caution">
    <text evidence="1">The sequence shown here is derived from an EMBL/GenBank/DDBJ whole genome shotgun (WGS) entry which is preliminary data.</text>
</comment>
<name>A0ACB8ALI0_9AGAM</name>